<feature type="domain" description="FtsK" evidence="2">
    <location>
        <begin position="117"/>
        <end position="322"/>
    </location>
</feature>
<evidence type="ECO:0000256" key="1">
    <source>
        <dbReference type="PROSITE-ProRule" id="PRU00289"/>
    </source>
</evidence>
<evidence type="ECO:0000259" key="2">
    <source>
        <dbReference type="PROSITE" id="PS50901"/>
    </source>
</evidence>
<dbReference type="PROSITE" id="PS50901">
    <property type="entry name" value="FTSK"/>
    <property type="match status" value="1"/>
</dbReference>
<dbReference type="InterPro" id="IPR027417">
    <property type="entry name" value="P-loop_NTPase"/>
</dbReference>
<dbReference type="InterPro" id="IPR002543">
    <property type="entry name" value="FtsK_dom"/>
</dbReference>
<name>A0A934WT67_9FIRM</name>
<proteinExistence type="predicted"/>
<dbReference type="Proteomes" id="UP000633365">
    <property type="component" value="Unassembled WGS sequence"/>
</dbReference>
<gene>
    <name evidence="3" type="ORF">JKK62_12750</name>
</gene>
<dbReference type="GO" id="GO:0003677">
    <property type="term" value="F:DNA binding"/>
    <property type="evidence" value="ECO:0007669"/>
    <property type="project" value="InterPro"/>
</dbReference>
<dbReference type="Pfam" id="PF01580">
    <property type="entry name" value="FtsK_SpoIIIE"/>
    <property type="match status" value="1"/>
</dbReference>
<dbReference type="AlphaFoldDB" id="A0A934WT67"/>
<keyword evidence="1" id="KW-0547">Nucleotide-binding</keyword>
<organism evidence="3 4">
    <name type="scientific">Ruminococcus difficilis</name>
    <dbReference type="NCBI Taxonomy" id="2763069"/>
    <lineage>
        <taxon>Bacteria</taxon>
        <taxon>Bacillati</taxon>
        <taxon>Bacillota</taxon>
        <taxon>Clostridia</taxon>
        <taxon>Eubacteriales</taxon>
        <taxon>Oscillospiraceae</taxon>
        <taxon>Ruminococcus</taxon>
    </lineage>
</organism>
<dbReference type="EMBL" id="JAEQMG010000140">
    <property type="protein sequence ID" value="MBK6089497.1"/>
    <property type="molecule type" value="Genomic_DNA"/>
</dbReference>
<sequence length="379" mass="43076">MKQSQANKIKYKVMKGLFSYPYGNPLHLKDGQILPKITCTSADNGRFILTIYATTVTVEDIQNVAPNISSILNRKFERYAVTISNADLAFNYVQFIIEDVMIDNSLHFTNVNQMKTDRPIKIIIDKNNHIDLTASGSMLVAGKTRSGKTTGIISILLQALLWGRDEYGSNITIIDPKQAELSVLPHVVTVDKDGEARKILEAMRVFETIMTERQQRLNELSKQQGDAMHWFDYDFHPCFLFIDEYVACRSLFPKKAEKNSDYCLATFDALIKRIVTMGASAGCYVIISIAEASVDEGGLPTMLKNAMSTKILFRPTLSEGRLMWNSEKLKTFPERVYKQGDAWFSSTDGIHDDVSFVHFPYMDFSVYKELGRLLKEYYL</sequence>
<accession>A0A934WT67</accession>
<feature type="binding site" evidence="1">
    <location>
        <begin position="142"/>
        <end position="149"/>
    </location>
    <ligand>
        <name>ATP</name>
        <dbReference type="ChEBI" id="CHEBI:30616"/>
    </ligand>
</feature>
<protein>
    <recommendedName>
        <fullName evidence="2">FtsK domain-containing protein</fullName>
    </recommendedName>
</protein>
<dbReference type="SUPFAM" id="SSF52540">
    <property type="entry name" value="P-loop containing nucleoside triphosphate hydrolases"/>
    <property type="match status" value="1"/>
</dbReference>
<dbReference type="RefSeq" id="WP_207752191.1">
    <property type="nucleotide sequence ID" value="NZ_JAEQMG010000140.1"/>
</dbReference>
<keyword evidence="4" id="KW-1185">Reference proteome</keyword>
<evidence type="ECO:0000313" key="3">
    <source>
        <dbReference type="EMBL" id="MBK6089497.1"/>
    </source>
</evidence>
<dbReference type="Gene3D" id="3.40.50.300">
    <property type="entry name" value="P-loop containing nucleotide triphosphate hydrolases"/>
    <property type="match status" value="1"/>
</dbReference>
<reference evidence="3" key="1">
    <citation type="submission" date="2021-01" db="EMBL/GenBank/DDBJ databases">
        <title>Genome public.</title>
        <authorList>
            <person name="Liu C."/>
            <person name="Sun Q."/>
        </authorList>
    </citation>
    <scope>NUCLEOTIDE SEQUENCE</scope>
    <source>
        <strain evidence="3">M6</strain>
    </source>
</reference>
<keyword evidence="1" id="KW-0067">ATP-binding</keyword>
<evidence type="ECO:0000313" key="4">
    <source>
        <dbReference type="Proteomes" id="UP000633365"/>
    </source>
</evidence>
<comment type="caution">
    <text evidence="3">The sequence shown here is derived from an EMBL/GenBank/DDBJ whole genome shotgun (WGS) entry which is preliminary data.</text>
</comment>
<dbReference type="GO" id="GO:0005524">
    <property type="term" value="F:ATP binding"/>
    <property type="evidence" value="ECO:0007669"/>
    <property type="project" value="UniProtKB-UniRule"/>
</dbReference>